<feature type="compositionally biased region" description="Low complexity" evidence="1">
    <location>
        <begin position="179"/>
        <end position="188"/>
    </location>
</feature>
<feature type="compositionally biased region" description="Acidic residues" evidence="1">
    <location>
        <begin position="164"/>
        <end position="176"/>
    </location>
</feature>
<feature type="region of interest" description="Disordered" evidence="1">
    <location>
        <begin position="356"/>
        <end position="384"/>
    </location>
</feature>
<reference evidence="2 3" key="1">
    <citation type="submission" date="2020-04" db="EMBL/GenBank/DDBJ databases">
        <authorList>
            <person name="Laetsch R D."/>
            <person name="Stevens L."/>
            <person name="Kumar S."/>
            <person name="Blaxter L. M."/>
        </authorList>
    </citation>
    <scope>NUCLEOTIDE SEQUENCE [LARGE SCALE GENOMIC DNA]</scope>
</reference>
<feature type="compositionally biased region" description="Low complexity" evidence="1">
    <location>
        <begin position="210"/>
        <end position="220"/>
    </location>
</feature>
<sequence>MTKEERMKFEITKAIQGYAKIYVCVRSPEELQKPGEALYYKMVDIVEAYKPGYRVTMEIVYKYVLRSFIMLEKKLCNVRSVTVKKVRRMKMLMKVMRTLKGKRYGLYRKVSVRQKRKLMRLNLLNDSDSDESNDDTSSDSSFEGAPDEELERSSSSDSSSESSDSSDEDSSDEEELRNENNADNANEPADQDSDDNEGEEPMELDDGRPSSSLSAESEVSVGLANDRNMADYLVPNVNGNYNAIMEFQRLSPDRPDSPNSPESMDDEPDREVAINVPEIQDDEVEAQPTFDVVDQLAHPEQSVEQRYAIIENYDTGSQNNLQLSWEQFKHNLHNHGRLNTPLQSPHRLPFYIRNIEHRRGPRTPQGSPPYSPNMNSQMRSPTIQESPRHYCYSQYSSNYIANVNTSTNRNYISPSIIVLESPESLEPFSPESPQPIPDSPDSRPHSRQNEEEHNQNGQSSSSTSYSPESPDPNEWWNIQKYPRNYASRTSVPDSLAQESYSPESPDPPASPACQKYSIAPEQSSSSQSPESAEHLDSPESPDPEVNRENEVSARVYQQSSYEPYQLRPDSREIEEANVAGRSNLFQVVGSSEPQNEMQEYCVFRPGDYFSLDN</sequence>
<feature type="compositionally biased region" description="Polar residues" evidence="1">
    <location>
        <begin position="372"/>
        <end position="384"/>
    </location>
</feature>
<dbReference type="Proteomes" id="UP000494206">
    <property type="component" value="Unassembled WGS sequence"/>
</dbReference>
<feature type="region of interest" description="Disordered" evidence="1">
    <location>
        <begin position="250"/>
        <end position="269"/>
    </location>
</feature>
<proteinExistence type="predicted"/>
<keyword evidence="3" id="KW-1185">Reference proteome</keyword>
<feature type="region of interest" description="Disordered" evidence="1">
    <location>
        <begin position="123"/>
        <end position="220"/>
    </location>
</feature>
<evidence type="ECO:0000313" key="2">
    <source>
        <dbReference type="EMBL" id="CAB3399190.1"/>
    </source>
</evidence>
<evidence type="ECO:0000256" key="1">
    <source>
        <dbReference type="SAM" id="MobiDB-lite"/>
    </source>
</evidence>
<organism evidence="2 3">
    <name type="scientific">Caenorhabditis bovis</name>
    <dbReference type="NCBI Taxonomy" id="2654633"/>
    <lineage>
        <taxon>Eukaryota</taxon>
        <taxon>Metazoa</taxon>
        <taxon>Ecdysozoa</taxon>
        <taxon>Nematoda</taxon>
        <taxon>Chromadorea</taxon>
        <taxon>Rhabditida</taxon>
        <taxon>Rhabditina</taxon>
        <taxon>Rhabditomorpha</taxon>
        <taxon>Rhabditoidea</taxon>
        <taxon>Rhabditidae</taxon>
        <taxon>Peloderinae</taxon>
        <taxon>Caenorhabditis</taxon>
    </lineage>
</organism>
<feature type="compositionally biased region" description="Acidic residues" evidence="1">
    <location>
        <begin position="189"/>
        <end position="204"/>
    </location>
</feature>
<evidence type="ECO:0000313" key="3">
    <source>
        <dbReference type="Proteomes" id="UP000494206"/>
    </source>
</evidence>
<dbReference type="EMBL" id="CADEPM010000002">
    <property type="protein sequence ID" value="CAB3399190.1"/>
    <property type="molecule type" value="Genomic_DNA"/>
</dbReference>
<dbReference type="AlphaFoldDB" id="A0A8S1EEH9"/>
<protein>
    <submittedName>
        <fullName evidence="2">Uncharacterized protein</fullName>
    </submittedName>
</protein>
<name>A0A8S1EEH9_9PELO</name>
<feature type="compositionally biased region" description="Low complexity" evidence="1">
    <location>
        <begin position="519"/>
        <end position="530"/>
    </location>
</feature>
<feature type="region of interest" description="Disordered" evidence="1">
    <location>
        <begin position="424"/>
        <end position="571"/>
    </location>
</feature>
<feature type="compositionally biased region" description="Acidic residues" evidence="1">
    <location>
        <begin position="127"/>
        <end position="137"/>
    </location>
</feature>
<comment type="caution">
    <text evidence="2">The sequence shown here is derived from an EMBL/GenBank/DDBJ whole genome shotgun (WGS) entry which is preliminary data.</text>
</comment>
<feature type="compositionally biased region" description="Low complexity" evidence="1">
    <location>
        <begin position="459"/>
        <end position="468"/>
    </location>
</feature>
<feature type="compositionally biased region" description="Basic and acidic residues" evidence="1">
    <location>
        <begin position="440"/>
        <end position="454"/>
    </location>
</feature>
<feature type="compositionally biased region" description="Low complexity" evidence="1">
    <location>
        <begin position="153"/>
        <end position="163"/>
    </location>
</feature>
<gene>
    <name evidence="2" type="ORF">CBOVIS_LOCUS2354</name>
</gene>
<accession>A0A8S1EEH9</accession>